<dbReference type="InterPro" id="IPR013325">
    <property type="entry name" value="RNA_pol_sigma_r2"/>
</dbReference>
<feature type="region of interest" description="Disordered" evidence="1">
    <location>
        <begin position="1"/>
        <end position="25"/>
    </location>
</feature>
<dbReference type="OrthoDB" id="8455675at2"/>
<keyword evidence="3" id="KW-1185">Reference proteome</keyword>
<dbReference type="InterPro" id="IPR007627">
    <property type="entry name" value="RNA_pol_sigma70_r2"/>
</dbReference>
<dbReference type="GO" id="GO:0003700">
    <property type="term" value="F:DNA-binding transcription factor activity"/>
    <property type="evidence" value="ECO:0007669"/>
    <property type="project" value="InterPro"/>
</dbReference>
<organism evidence="2 3">
    <name type="scientific">Pseudorhodoplanes sinuspersici</name>
    <dbReference type="NCBI Taxonomy" id="1235591"/>
    <lineage>
        <taxon>Bacteria</taxon>
        <taxon>Pseudomonadati</taxon>
        <taxon>Pseudomonadota</taxon>
        <taxon>Alphaproteobacteria</taxon>
        <taxon>Hyphomicrobiales</taxon>
        <taxon>Pseudorhodoplanes</taxon>
    </lineage>
</organism>
<dbReference type="STRING" id="1235591.CAK95_02990"/>
<dbReference type="Proteomes" id="UP000194137">
    <property type="component" value="Chromosome"/>
</dbReference>
<dbReference type="GO" id="GO:0006352">
    <property type="term" value="P:DNA-templated transcription initiation"/>
    <property type="evidence" value="ECO:0007669"/>
    <property type="project" value="InterPro"/>
</dbReference>
<evidence type="ECO:0000313" key="2">
    <source>
        <dbReference type="EMBL" id="ARP98162.1"/>
    </source>
</evidence>
<gene>
    <name evidence="2" type="ORF">CAK95_02990</name>
</gene>
<evidence type="ECO:0000256" key="1">
    <source>
        <dbReference type="SAM" id="MobiDB-lite"/>
    </source>
</evidence>
<dbReference type="RefSeq" id="WP_086086476.1">
    <property type="nucleotide sequence ID" value="NZ_CP021112.1"/>
</dbReference>
<dbReference type="SUPFAM" id="SSF88946">
    <property type="entry name" value="Sigma2 domain of RNA polymerase sigma factors"/>
    <property type="match status" value="1"/>
</dbReference>
<name>A0A1W6ZLH2_9HYPH</name>
<dbReference type="AlphaFoldDB" id="A0A1W6ZLH2"/>
<dbReference type="Pfam" id="PF04542">
    <property type="entry name" value="Sigma70_r2"/>
    <property type="match status" value="1"/>
</dbReference>
<evidence type="ECO:0000313" key="3">
    <source>
        <dbReference type="Proteomes" id="UP000194137"/>
    </source>
</evidence>
<sequence length="209" mass="23601">MSNRTSNERVEEFDQFTDGSNPSLDHRALRTMMGTAAYHARRVARTMSLNDAEREDVEQDILLVLLERRRFFDPARGAWSSFADRVARQAAQGVADEIGAERRIRGGSLDQPAGSGRITTLGELLEAEQWIGPDVERELQLPLVLTDLIAALPHDLARVARLSLLEDGDLAAAQRRSGLSTSEFYRRLREVRYRLVCLGIVRHRFANEE</sequence>
<accession>A0A1W6ZLH2</accession>
<dbReference type="EMBL" id="CP021112">
    <property type="protein sequence ID" value="ARP98162.1"/>
    <property type="molecule type" value="Genomic_DNA"/>
</dbReference>
<feature type="compositionally biased region" description="Basic and acidic residues" evidence="1">
    <location>
        <begin position="1"/>
        <end position="12"/>
    </location>
</feature>
<protein>
    <submittedName>
        <fullName evidence="2">Uncharacterized protein</fullName>
    </submittedName>
</protein>
<reference evidence="2 3" key="1">
    <citation type="submission" date="2017-05" db="EMBL/GenBank/DDBJ databases">
        <title>Full genome sequence of Pseudorhodoplanes sinuspersici.</title>
        <authorList>
            <person name="Dastgheib S.M.M."/>
            <person name="Shavandi M."/>
            <person name="Tirandaz H."/>
        </authorList>
    </citation>
    <scope>NUCLEOTIDE SEQUENCE [LARGE SCALE GENOMIC DNA]</scope>
    <source>
        <strain evidence="2 3">RIPI110</strain>
    </source>
</reference>
<dbReference type="KEGG" id="psin:CAK95_02990"/>
<proteinExistence type="predicted"/>
<dbReference type="Gene3D" id="1.10.1740.10">
    <property type="match status" value="1"/>
</dbReference>